<dbReference type="OrthoDB" id="5694214at2"/>
<dbReference type="EMBL" id="VFWZ01000009">
    <property type="protein sequence ID" value="TPN82241.1"/>
    <property type="molecule type" value="Genomic_DNA"/>
</dbReference>
<dbReference type="AlphaFoldDB" id="A0A504J7V4"/>
<accession>A0A504J7V4</accession>
<evidence type="ECO:0000256" key="5">
    <source>
        <dbReference type="ARBA" id="ARBA00023237"/>
    </source>
</evidence>
<reference evidence="8 9" key="1">
    <citation type="submission" date="2019-06" db="EMBL/GenBank/DDBJ databases">
        <authorList>
            <person name="Meng X."/>
        </authorList>
    </citation>
    <scope>NUCLEOTIDE SEQUENCE [LARGE SCALE GENOMIC DNA]</scope>
    <source>
        <strain evidence="8 9">M625</strain>
    </source>
</reference>
<evidence type="ECO:0000256" key="1">
    <source>
        <dbReference type="ARBA" id="ARBA00004442"/>
    </source>
</evidence>
<dbReference type="SUPFAM" id="SSF48452">
    <property type="entry name" value="TPR-like"/>
    <property type="match status" value="1"/>
</dbReference>
<organism evidence="8 9">
    <name type="scientific">Aquimarina algicola</name>
    <dbReference type="NCBI Taxonomy" id="2589995"/>
    <lineage>
        <taxon>Bacteria</taxon>
        <taxon>Pseudomonadati</taxon>
        <taxon>Bacteroidota</taxon>
        <taxon>Flavobacteriia</taxon>
        <taxon>Flavobacteriales</taxon>
        <taxon>Flavobacteriaceae</taxon>
        <taxon>Aquimarina</taxon>
    </lineage>
</organism>
<comment type="subcellular location">
    <subcellularLocation>
        <location evidence="1">Cell outer membrane</location>
    </subcellularLocation>
</comment>
<evidence type="ECO:0000313" key="8">
    <source>
        <dbReference type="EMBL" id="TPN82241.1"/>
    </source>
</evidence>
<sequence length="469" mass="53249">MKNKFYKIIFGFFTLLVIANCGESDLDLRPESSFVEFFRNTEEVNQALKGTYRALQAVPLREFALTEMRSDNTESKSIEGNFGDFQKFEIDPTNEVITQYWADNYTVIFRANQVLENLEVVTNETTKNKFEGEARFLRALTHFKLTVAYGEVPLLDRTITDEDRELFGQNTVTELYTFIIGDLEKAVELLPEKTSNEEDLGRATQGAAKSLLAKVLLSVTNDGELTRDYARARTLLREVIDSDLYELEDEYRDVFYNENNDEIVFNIPYTPDNAETSQDFSFEMTEDGVRSGLNYITDNFKTTFELMDLATTPEAIRAPVLISPDNDEEVGKFISSSNAVRLSGNDWIEIRYADVLLLYAEAILAGTTATTDTEAINSYNLVRRRAGVSEIASGGLLTKEMLLNERRIELAFENQRFYDLIRFGEANTILAKFATETGVNFTPNDDLLLPKPQKEINLSEGGVRQNNGY</sequence>
<comment type="caution">
    <text evidence="8">The sequence shown here is derived from an EMBL/GenBank/DDBJ whole genome shotgun (WGS) entry which is preliminary data.</text>
</comment>
<keyword evidence="9" id="KW-1185">Reference proteome</keyword>
<keyword evidence="3" id="KW-0732">Signal</keyword>
<name>A0A504J7V4_9FLAO</name>
<protein>
    <submittedName>
        <fullName evidence="8">RagB/SusD family nutrient uptake outer membrane protein</fullName>
    </submittedName>
</protein>
<dbReference type="InterPro" id="IPR033985">
    <property type="entry name" value="SusD-like_N"/>
</dbReference>
<dbReference type="InterPro" id="IPR011990">
    <property type="entry name" value="TPR-like_helical_dom_sf"/>
</dbReference>
<dbReference type="GO" id="GO:0009279">
    <property type="term" value="C:cell outer membrane"/>
    <property type="evidence" value="ECO:0007669"/>
    <property type="project" value="UniProtKB-SubCell"/>
</dbReference>
<keyword evidence="5" id="KW-0998">Cell outer membrane</keyword>
<evidence type="ECO:0000259" key="7">
    <source>
        <dbReference type="Pfam" id="PF14322"/>
    </source>
</evidence>
<evidence type="ECO:0000259" key="6">
    <source>
        <dbReference type="Pfam" id="PF07980"/>
    </source>
</evidence>
<evidence type="ECO:0000256" key="2">
    <source>
        <dbReference type="ARBA" id="ARBA00006275"/>
    </source>
</evidence>
<dbReference type="Proteomes" id="UP000315540">
    <property type="component" value="Unassembled WGS sequence"/>
</dbReference>
<dbReference type="RefSeq" id="WP_140597138.1">
    <property type="nucleotide sequence ID" value="NZ_VFWZ01000009.1"/>
</dbReference>
<evidence type="ECO:0000313" key="9">
    <source>
        <dbReference type="Proteomes" id="UP000315540"/>
    </source>
</evidence>
<proteinExistence type="inferred from homology"/>
<evidence type="ECO:0000256" key="4">
    <source>
        <dbReference type="ARBA" id="ARBA00023136"/>
    </source>
</evidence>
<dbReference type="Gene3D" id="1.25.40.390">
    <property type="match status" value="1"/>
</dbReference>
<gene>
    <name evidence="8" type="ORF">FHK87_22720</name>
</gene>
<comment type="similarity">
    <text evidence="2">Belongs to the SusD family.</text>
</comment>
<feature type="domain" description="SusD-like N-terminal" evidence="7">
    <location>
        <begin position="26"/>
        <end position="217"/>
    </location>
</feature>
<keyword evidence="4" id="KW-0472">Membrane</keyword>
<dbReference type="Pfam" id="PF14322">
    <property type="entry name" value="SusD-like_3"/>
    <property type="match status" value="1"/>
</dbReference>
<dbReference type="CDD" id="cd08977">
    <property type="entry name" value="SusD"/>
    <property type="match status" value="1"/>
</dbReference>
<dbReference type="InterPro" id="IPR012944">
    <property type="entry name" value="SusD_RagB_dom"/>
</dbReference>
<evidence type="ECO:0000256" key="3">
    <source>
        <dbReference type="ARBA" id="ARBA00022729"/>
    </source>
</evidence>
<feature type="domain" description="RagB/SusD" evidence="6">
    <location>
        <begin position="332"/>
        <end position="469"/>
    </location>
</feature>
<dbReference type="Pfam" id="PF07980">
    <property type="entry name" value="SusD_RagB"/>
    <property type="match status" value="1"/>
</dbReference>